<protein>
    <submittedName>
        <fullName evidence="2">DUF397 domain-containing protein</fullName>
    </submittedName>
</protein>
<dbReference type="RefSeq" id="WP_358629312.1">
    <property type="nucleotide sequence ID" value="NZ_JBFAEV010000002.1"/>
</dbReference>
<keyword evidence="3" id="KW-1185">Reference proteome</keyword>
<evidence type="ECO:0000259" key="1">
    <source>
        <dbReference type="Pfam" id="PF04149"/>
    </source>
</evidence>
<dbReference type="Proteomes" id="UP001620295">
    <property type="component" value="Unassembled WGS sequence"/>
</dbReference>
<gene>
    <name evidence="2" type="ORF">ACI2L5_25235</name>
</gene>
<dbReference type="Pfam" id="PF04149">
    <property type="entry name" value="DUF397"/>
    <property type="match status" value="1"/>
</dbReference>
<dbReference type="EMBL" id="JBJDQH010000008">
    <property type="protein sequence ID" value="MFK4268221.1"/>
    <property type="molecule type" value="Genomic_DNA"/>
</dbReference>
<evidence type="ECO:0000313" key="3">
    <source>
        <dbReference type="Proteomes" id="UP001620295"/>
    </source>
</evidence>
<sequence length="72" mass="7488">MSGTPDLSRAEWVKSSYSNGDGGDCVEWAPAYASAGQVPVRDSKASYGPALVFQAGAWSEFVSAVKGGKFTP</sequence>
<evidence type="ECO:0000313" key="2">
    <source>
        <dbReference type="EMBL" id="MFK4268221.1"/>
    </source>
</evidence>
<feature type="domain" description="DUF397" evidence="1">
    <location>
        <begin position="10"/>
        <end position="66"/>
    </location>
</feature>
<organism evidence="2 3">
    <name type="scientific">Streptomyces milbemycinicus</name>
    <dbReference type="NCBI Taxonomy" id="476552"/>
    <lineage>
        <taxon>Bacteria</taxon>
        <taxon>Bacillati</taxon>
        <taxon>Actinomycetota</taxon>
        <taxon>Actinomycetes</taxon>
        <taxon>Kitasatosporales</taxon>
        <taxon>Streptomycetaceae</taxon>
        <taxon>Streptomyces</taxon>
    </lineage>
</organism>
<proteinExistence type="predicted"/>
<accession>A0ABW8LQN6</accession>
<comment type="caution">
    <text evidence="2">The sequence shown here is derived from an EMBL/GenBank/DDBJ whole genome shotgun (WGS) entry which is preliminary data.</text>
</comment>
<dbReference type="InterPro" id="IPR007278">
    <property type="entry name" value="DUF397"/>
</dbReference>
<name>A0ABW8LQN6_9ACTN</name>
<reference evidence="2 3" key="1">
    <citation type="submission" date="2024-11" db="EMBL/GenBank/DDBJ databases">
        <title>The Natural Products Discovery Center: Release of the First 8490 Sequenced Strains for Exploring Actinobacteria Biosynthetic Diversity.</title>
        <authorList>
            <person name="Kalkreuter E."/>
            <person name="Kautsar S.A."/>
            <person name="Yang D."/>
            <person name="Bader C.D."/>
            <person name="Teijaro C.N."/>
            <person name="Fluegel L."/>
            <person name="Davis C.M."/>
            <person name="Simpson J.R."/>
            <person name="Lauterbach L."/>
            <person name="Steele A.D."/>
            <person name="Gui C."/>
            <person name="Meng S."/>
            <person name="Li G."/>
            <person name="Viehrig K."/>
            <person name="Ye F."/>
            <person name="Su P."/>
            <person name="Kiefer A.F."/>
            <person name="Nichols A."/>
            <person name="Cepeda A.J."/>
            <person name="Yan W."/>
            <person name="Fan B."/>
            <person name="Jiang Y."/>
            <person name="Adhikari A."/>
            <person name="Zheng C.-J."/>
            <person name="Schuster L."/>
            <person name="Cowan T.M."/>
            <person name="Smanski M.J."/>
            <person name="Chevrette M.G."/>
            <person name="De Carvalho L.P.S."/>
            <person name="Shen B."/>
        </authorList>
    </citation>
    <scope>NUCLEOTIDE SEQUENCE [LARGE SCALE GENOMIC DNA]</scope>
    <source>
        <strain evidence="2 3">NPDC020863</strain>
    </source>
</reference>